<dbReference type="STRING" id="1798474.A2118_03655"/>
<gene>
    <name evidence="2" type="ORF">A2118_03655</name>
</gene>
<feature type="domain" description="DUF6922" evidence="1">
    <location>
        <begin position="9"/>
        <end position="57"/>
    </location>
</feature>
<dbReference type="Proteomes" id="UP000179014">
    <property type="component" value="Unassembled WGS sequence"/>
</dbReference>
<organism evidence="2 3">
    <name type="scientific">Candidatus Kaiserbacteria bacterium GWA2_50_9</name>
    <dbReference type="NCBI Taxonomy" id="1798474"/>
    <lineage>
        <taxon>Bacteria</taxon>
        <taxon>Candidatus Kaiseribacteriota</taxon>
    </lineage>
</organism>
<name>A0A1F6BW34_9BACT</name>
<reference evidence="2 3" key="1">
    <citation type="journal article" date="2016" name="Nat. Commun.">
        <title>Thousands of microbial genomes shed light on interconnected biogeochemical processes in an aquifer system.</title>
        <authorList>
            <person name="Anantharaman K."/>
            <person name="Brown C.T."/>
            <person name="Hug L.A."/>
            <person name="Sharon I."/>
            <person name="Castelle C.J."/>
            <person name="Probst A.J."/>
            <person name="Thomas B.C."/>
            <person name="Singh A."/>
            <person name="Wilkins M.J."/>
            <person name="Karaoz U."/>
            <person name="Brodie E.L."/>
            <person name="Williams K.H."/>
            <person name="Hubbard S.S."/>
            <person name="Banfield J.F."/>
        </authorList>
    </citation>
    <scope>NUCLEOTIDE SEQUENCE [LARGE SCALE GENOMIC DNA]</scope>
</reference>
<evidence type="ECO:0000313" key="3">
    <source>
        <dbReference type="Proteomes" id="UP000179014"/>
    </source>
</evidence>
<protein>
    <recommendedName>
        <fullName evidence="1">DUF6922 domain-containing protein</fullName>
    </recommendedName>
</protein>
<comment type="caution">
    <text evidence="2">The sequence shown here is derived from an EMBL/GenBank/DDBJ whole genome shotgun (WGS) entry which is preliminary data.</text>
</comment>
<accession>A0A1F6BW34</accession>
<dbReference type="EMBL" id="MFKN01000010">
    <property type="protein sequence ID" value="OGG41141.1"/>
    <property type="molecule type" value="Genomic_DNA"/>
</dbReference>
<dbReference type="InterPro" id="IPR053830">
    <property type="entry name" value="DUF6922"/>
</dbReference>
<dbReference type="AlphaFoldDB" id="A0A1F6BW34"/>
<proteinExistence type="predicted"/>
<sequence length="97" mass="10948">MTFPPAVRACLWSYAVSALDIERDRTLIITNVLNYGTKEATKWLFSQYSARQIAAVVQKPLPGRWDKKSLALWALLFGVTPELRGRFSDAYALRSIG</sequence>
<dbReference type="Pfam" id="PF21956">
    <property type="entry name" value="DUF6922"/>
    <property type="match status" value="1"/>
</dbReference>
<evidence type="ECO:0000313" key="2">
    <source>
        <dbReference type="EMBL" id="OGG41141.1"/>
    </source>
</evidence>
<evidence type="ECO:0000259" key="1">
    <source>
        <dbReference type="Pfam" id="PF21956"/>
    </source>
</evidence>